<gene>
    <name evidence="2" type="ORF">RIU57_13040</name>
</gene>
<feature type="domain" description="Glycosyltransferase 2-like" evidence="1">
    <location>
        <begin position="20"/>
        <end position="131"/>
    </location>
</feature>
<dbReference type="InterPro" id="IPR001173">
    <property type="entry name" value="Glyco_trans_2-like"/>
</dbReference>
<dbReference type="RefSeq" id="WP_310533135.1">
    <property type="nucleotide sequence ID" value="NZ_JAVKVN010000004.1"/>
</dbReference>
<accession>A0ABU2DD94</accession>
<keyword evidence="3" id="KW-1185">Reference proteome</keyword>
<organism evidence="2 3">
    <name type="scientific">Achromobacter aegrifaciens</name>
    <dbReference type="NCBI Taxonomy" id="1287736"/>
    <lineage>
        <taxon>Bacteria</taxon>
        <taxon>Pseudomonadati</taxon>
        <taxon>Pseudomonadota</taxon>
        <taxon>Betaproteobacteria</taxon>
        <taxon>Burkholderiales</taxon>
        <taxon>Alcaligenaceae</taxon>
        <taxon>Achromobacter</taxon>
    </lineage>
</organism>
<proteinExistence type="predicted"/>
<dbReference type="InterPro" id="IPR029044">
    <property type="entry name" value="Nucleotide-diphossugar_trans"/>
</dbReference>
<evidence type="ECO:0000313" key="3">
    <source>
        <dbReference type="Proteomes" id="UP001264156"/>
    </source>
</evidence>
<protein>
    <submittedName>
        <fullName evidence="2">Glycosyltransferase family 2 protein</fullName>
    </submittedName>
</protein>
<evidence type="ECO:0000313" key="2">
    <source>
        <dbReference type="EMBL" id="MDR7946038.1"/>
    </source>
</evidence>
<evidence type="ECO:0000259" key="1">
    <source>
        <dbReference type="Pfam" id="PF00535"/>
    </source>
</evidence>
<dbReference type="CDD" id="cd04196">
    <property type="entry name" value="GT_2_like_d"/>
    <property type="match status" value="1"/>
</dbReference>
<sequence>MPISQQPIRTDEQVNERIAILLCTYQGETYLPEQLDSFAAQTHSDWIVWASDDGSSDATPRVLEDYQRRWACGRLMILAGPRKGFVTNFMSLLCNPGLAADYYALSDQDDIWHADKLQRAADWLRQIPEDVPALYCTRTELIDEAGHSLGYSPLFKRPPSFANALVQNVAGGNTMVINNAARALLLEAGADLDVVAHDWWIYIAISACGGRVYYDSQPSLKYRQHGGNLIGANTGLFARLQRIRLLFRGRLKTWTDQHIVALGPLLPRLTPVNRKIYGRFVKARQRSLLPRIVGLKCSGVYRQTALGNLGLLAAAISNRI</sequence>
<name>A0ABU2DD94_ACHAE</name>
<reference evidence="3" key="1">
    <citation type="submission" date="2023-07" db="EMBL/GenBank/DDBJ databases">
        <title>Glyphosate-induced phosphonatase operons in soil bacteria of genus Achromobacter.</title>
        <authorList>
            <person name="Epiktetov D.O."/>
            <person name="Sviridov A.V."/>
            <person name="Tarlachkov S.V."/>
            <person name="Shushkova T.V."/>
            <person name="Toropygin I.Y."/>
            <person name="Leontievsky A."/>
        </authorList>
    </citation>
    <scope>NUCLEOTIDE SEQUENCE [LARGE SCALE GENOMIC DNA]</scope>
    <source>
        <strain evidence="3">Kg 16</strain>
    </source>
</reference>
<dbReference type="Gene3D" id="3.90.550.10">
    <property type="entry name" value="Spore Coat Polysaccharide Biosynthesis Protein SpsA, Chain A"/>
    <property type="match status" value="1"/>
</dbReference>
<dbReference type="Proteomes" id="UP001264156">
    <property type="component" value="Unassembled WGS sequence"/>
</dbReference>
<dbReference type="SUPFAM" id="SSF53448">
    <property type="entry name" value="Nucleotide-diphospho-sugar transferases"/>
    <property type="match status" value="1"/>
</dbReference>
<dbReference type="EMBL" id="JAVKVN010000004">
    <property type="protein sequence ID" value="MDR7946038.1"/>
    <property type="molecule type" value="Genomic_DNA"/>
</dbReference>
<dbReference type="Pfam" id="PF00535">
    <property type="entry name" value="Glycos_transf_2"/>
    <property type="match status" value="1"/>
</dbReference>
<comment type="caution">
    <text evidence="2">The sequence shown here is derived from an EMBL/GenBank/DDBJ whole genome shotgun (WGS) entry which is preliminary data.</text>
</comment>